<comment type="subcellular location">
    <subcellularLocation>
        <location evidence="2">Cytoplasm</location>
    </subcellularLocation>
    <subcellularLocation>
        <location evidence="1">Nucleus</location>
    </subcellularLocation>
</comment>
<comment type="caution">
    <text evidence="15">The sequence shown here is derived from an EMBL/GenBank/DDBJ whole genome shotgun (WGS) entry which is preliminary data.</text>
</comment>
<dbReference type="VEuPathDB" id="PlasmoDB:PRCDC_1322300"/>
<dbReference type="GO" id="GO:0005737">
    <property type="term" value="C:cytoplasm"/>
    <property type="evidence" value="ECO:0007669"/>
    <property type="project" value="UniProtKB-SubCell"/>
</dbReference>
<evidence type="ECO:0000256" key="9">
    <source>
        <dbReference type="ARBA" id="ARBA00023315"/>
    </source>
</evidence>
<dbReference type="RefSeq" id="XP_019970083.1">
    <property type="nucleotide sequence ID" value="XM_020115160.1"/>
</dbReference>
<keyword evidence="6" id="KW-0963">Cytoplasm</keyword>
<proteinExistence type="inferred from homology"/>
<feature type="compositionally biased region" description="Basic and acidic residues" evidence="13">
    <location>
        <begin position="1"/>
        <end position="12"/>
    </location>
</feature>
<comment type="catalytic activity">
    <reaction evidence="10">
        <text>N-terminal L-seryl-[histone H2A] + acetyl-CoA = N-terminal N(alpha)-acetyl-L-seryl-[histone H2A] + CoA + H(+)</text>
        <dbReference type="Rhea" id="RHEA:50600"/>
        <dbReference type="Rhea" id="RHEA-COMP:12742"/>
        <dbReference type="Rhea" id="RHEA-COMP:12744"/>
        <dbReference type="ChEBI" id="CHEBI:15378"/>
        <dbReference type="ChEBI" id="CHEBI:57287"/>
        <dbReference type="ChEBI" id="CHEBI:57288"/>
        <dbReference type="ChEBI" id="CHEBI:64738"/>
        <dbReference type="ChEBI" id="CHEBI:83690"/>
        <dbReference type="EC" id="2.3.1.257"/>
    </reaction>
</comment>
<dbReference type="EMBL" id="LVLA01000014">
    <property type="protein sequence ID" value="KYN94674.1"/>
    <property type="molecule type" value="Genomic_DNA"/>
</dbReference>
<dbReference type="SUPFAM" id="SSF55729">
    <property type="entry name" value="Acyl-CoA N-acyltransferases (Nat)"/>
    <property type="match status" value="1"/>
</dbReference>
<evidence type="ECO:0000313" key="16">
    <source>
        <dbReference type="Proteomes" id="UP000076359"/>
    </source>
</evidence>
<dbReference type="KEGG" id="prei:PRSY57_1322300"/>
<evidence type="ECO:0000256" key="12">
    <source>
        <dbReference type="SAM" id="Coils"/>
    </source>
</evidence>
<protein>
    <recommendedName>
        <fullName evidence="5">N-alpha-acetyltransferase 40</fullName>
        <ecNumber evidence="4">2.3.1.257</ecNumber>
    </recommendedName>
</protein>
<evidence type="ECO:0000256" key="11">
    <source>
        <dbReference type="ARBA" id="ARBA00049524"/>
    </source>
</evidence>
<dbReference type="GO" id="GO:0043998">
    <property type="term" value="F:histone H2A acetyltransferase activity"/>
    <property type="evidence" value="ECO:0007669"/>
    <property type="project" value="InterPro"/>
</dbReference>
<dbReference type="Proteomes" id="UP000076359">
    <property type="component" value="Unassembled WGS sequence"/>
</dbReference>
<keyword evidence="9" id="KW-0012">Acyltransferase</keyword>
<keyword evidence="7 15" id="KW-0808">Transferase</keyword>
<keyword evidence="8" id="KW-0539">Nucleus</keyword>
<evidence type="ECO:0000259" key="14">
    <source>
        <dbReference type="Pfam" id="PF00583"/>
    </source>
</evidence>
<feature type="domain" description="N-acetyltransferase" evidence="14">
    <location>
        <begin position="268"/>
        <end position="369"/>
    </location>
</feature>
<organism evidence="15 16">
    <name type="scientific">Plasmodium reichenowi</name>
    <dbReference type="NCBI Taxonomy" id="5854"/>
    <lineage>
        <taxon>Eukaryota</taxon>
        <taxon>Sar</taxon>
        <taxon>Alveolata</taxon>
        <taxon>Apicomplexa</taxon>
        <taxon>Aconoidasida</taxon>
        <taxon>Haemosporida</taxon>
        <taxon>Plasmodiidae</taxon>
        <taxon>Plasmodium</taxon>
        <taxon>Plasmodium (Laverania)</taxon>
    </lineage>
</organism>
<dbReference type="VEuPathDB" id="PlasmoDB:PRG01_1325400"/>
<comment type="similarity">
    <text evidence="3">Belongs to the acetyltransferase family. NAA40 subfamily.</text>
</comment>
<feature type="compositionally biased region" description="Basic residues" evidence="13">
    <location>
        <begin position="13"/>
        <end position="26"/>
    </location>
</feature>
<dbReference type="Pfam" id="PF00583">
    <property type="entry name" value="Acetyltransf_1"/>
    <property type="match status" value="1"/>
</dbReference>
<reference evidence="15 16" key="1">
    <citation type="journal article" date="2016" name="Nat. Commun.">
        <title>Genomes of cryptic chimpanzee Plasmodium species reveal key evolutionary events leading to human malaria.</title>
        <authorList>
            <person name="Sundararaman S.A."/>
            <person name="Plenderleith L.J."/>
            <person name="Liu W."/>
            <person name="Loy D.E."/>
            <person name="Learn G.H."/>
            <person name="Li Y."/>
            <person name="Shaw K.S."/>
            <person name="Ayouba A."/>
            <person name="Peeters M."/>
            <person name="Speede S."/>
            <person name="Shaw G.M."/>
            <person name="Bushman F.D."/>
            <person name="Brisson D."/>
            <person name="Rayner J.C."/>
            <person name="Sharp P.M."/>
            <person name="Hahn B.H."/>
        </authorList>
    </citation>
    <scope>NUCLEOTIDE SEQUENCE [LARGE SCALE GENOMIC DNA]</scope>
    <source>
        <strain evidence="15 16">SY57</strain>
    </source>
</reference>
<evidence type="ECO:0000256" key="3">
    <source>
        <dbReference type="ARBA" id="ARBA00008870"/>
    </source>
</evidence>
<keyword evidence="12" id="KW-0175">Coiled coil</keyword>
<feature type="coiled-coil region" evidence="12">
    <location>
        <begin position="181"/>
        <end position="236"/>
    </location>
</feature>
<evidence type="ECO:0000256" key="4">
    <source>
        <dbReference type="ARBA" id="ARBA00012950"/>
    </source>
</evidence>
<dbReference type="GeneID" id="30953966"/>
<evidence type="ECO:0000256" key="7">
    <source>
        <dbReference type="ARBA" id="ARBA00022679"/>
    </source>
</evidence>
<dbReference type="InterPro" id="IPR039949">
    <property type="entry name" value="NAA40"/>
</dbReference>
<dbReference type="PANTHER" id="PTHR20531:SF1">
    <property type="entry name" value="N-ALPHA-ACETYLTRANSFERASE 40"/>
    <property type="match status" value="1"/>
</dbReference>
<evidence type="ECO:0000313" key="15">
    <source>
        <dbReference type="EMBL" id="KYN94674.1"/>
    </source>
</evidence>
<evidence type="ECO:0000256" key="5">
    <source>
        <dbReference type="ARBA" id="ARBA00015043"/>
    </source>
</evidence>
<dbReference type="GO" id="GO:0010485">
    <property type="term" value="F:histone H4 acetyltransferase activity"/>
    <property type="evidence" value="ECO:0007669"/>
    <property type="project" value="InterPro"/>
</dbReference>
<dbReference type="PANTHER" id="PTHR20531">
    <property type="entry name" value="N-ALPHA-ACETYLTRANSFERASE 40"/>
    <property type="match status" value="1"/>
</dbReference>
<evidence type="ECO:0000256" key="10">
    <source>
        <dbReference type="ARBA" id="ARBA00047821"/>
    </source>
</evidence>
<accession>A0A151L6S9</accession>
<dbReference type="EC" id="2.3.1.257" evidence="4"/>
<evidence type="ECO:0000256" key="2">
    <source>
        <dbReference type="ARBA" id="ARBA00004496"/>
    </source>
</evidence>
<dbReference type="InterPro" id="IPR000182">
    <property type="entry name" value="GNAT_dom"/>
</dbReference>
<evidence type="ECO:0000256" key="1">
    <source>
        <dbReference type="ARBA" id="ARBA00004123"/>
    </source>
</evidence>
<evidence type="ECO:0000256" key="8">
    <source>
        <dbReference type="ARBA" id="ARBA00023242"/>
    </source>
</evidence>
<evidence type="ECO:0000256" key="6">
    <source>
        <dbReference type="ARBA" id="ARBA00022490"/>
    </source>
</evidence>
<dbReference type="GO" id="GO:0005634">
    <property type="term" value="C:nucleus"/>
    <property type="evidence" value="ECO:0007669"/>
    <property type="project" value="UniProtKB-SubCell"/>
</dbReference>
<dbReference type="Gene3D" id="3.40.630.30">
    <property type="match status" value="1"/>
</dbReference>
<comment type="catalytic activity">
    <reaction evidence="11">
        <text>N-terminal L-seryl-[histone H4] + acetyl-CoA = N-terminal N(alpha)-acetyl-L-seryl-[histone H4] + CoA + H(+)</text>
        <dbReference type="Rhea" id="RHEA:50596"/>
        <dbReference type="Rhea" id="RHEA-COMP:12740"/>
        <dbReference type="Rhea" id="RHEA-COMP:12743"/>
        <dbReference type="ChEBI" id="CHEBI:15378"/>
        <dbReference type="ChEBI" id="CHEBI:57287"/>
        <dbReference type="ChEBI" id="CHEBI:57288"/>
        <dbReference type="ChEBI" id="CHEBI:64738"/>
        <dbReference type="ChEBI" id="CHEBI:83690"/>
        <dbReference type="EC" id="2.3.1.257"/>
    </reaction>
</comment>
<sequence>MRILKKEIGKKKEEKKRKGNNHRHNLKSRDEKDDLIQRLKRCHDNDNIFNYIDKKYKKYIIKKNKNDSSQNNSINKEKNETYIHNEKKGSKHLGSSSFIFFESINSYELKKYKSAFSIYNILLNITKINMQKLYDENNFLNKGWSDQEKLKELKSDRSKLILGFLKKKKEQNGYNYEQNEYNHEQNEYNHEQNEYNHEQNEYIHEQNEYTHEQNEYNHEQNEYTHEQNEYNHEQNEYIHEQNEYNHVQHPSEHETYDSKFSIKKNTNNHFIDIIKTNDKNQIDDFLKTNPIVCFVHFRFTPDYYPYQKNIICYLYEIQIIKEYIKIGIGTHLINILEQLCKNIHIHKILCTVLKSNYKAVMFYKNKCSFQMDESSPDNFYSDSHQSKTCEYEILKKDIIS</sequence>
<dbReference type="AlphaFoldDB" id="A0A151L6S9"/>
<name>A0A151L6S9_PLARE</name>
<evidence type="ECO:0000256" key="13">
    <source>
        <dbReference type="SAM" id="MobiDB-lite"/>
    </source>
</evidence>
<feature type="region of interest" description="Disordered" evidence="13">
    <location>
        <begin position="1"/>
        <end position="32"/>
    </location>
</feature>
<dbReference type="GO" id="GO:1990189">
    <property type="term" value="F:protein N-terminal-serine acetyltransferase activity"/>
    <property type="evidence" value="ECO:0007669"/>
    <property type="project" value="UniProtKB-EC"/>
</dbReference>
<gene>
    <name evidence="15" type="ORF">PRSY57_1322300</name>
</gene>
<dbReference type="InterPro" id="IPR016181">
    <property type="entry name" value="Acyl_CoA_acyltransferase"/>
</dbReference>